<name>A0ABV4T807_9FLAO</name>
<gene>
    <name evidence="1" type="ORF">AAGV28_02305</name>
</gene>
<accession>A0ABV4T807</accession>
<dbReference type="RefSeq" id="WP_373405214.1">
    <property type="nucleotide sequence ID" value="NZ_JBCFQL010000002.1"/>
</dbReference>
<evidence type="ECO:0000313" key="1">
    <source>
        <dbReference type="EMBL" id="MFA9190191.1"/>
    </source>
</evidence>
<proteinExistence type="predicted"/>
<reference evidence="1 2" key="1">
    <citation type="submission" date="2024-04" db="EMBL/GenBank/DDBJ databases">
        <title>New Clade of Flavobacterium.</title>
        <authorList>
            <person name="Matos L."/>
            <person name="Proenca D.N."/>
            <person name="Fransisco R.M."/>
            <person name="Chung A.P."/>
            <person name="Maccario L."/>
            <person name="Sorensen S.J."/>
            <person name="Morais P.V."/>
        </authorList>
    </citation>
    <scope>NUCLEOTIDE SEQUENCE [LARGE SCALE GENOMIC DNA]</scope>
    <source>
        <strain evidence="1 2">FZUC8N2.13</strain>
    </source>
</reference>
<dbReference type="EMBL" id="JBCFQL010000002">
    <property type="protein sequence ID" value="MFA9190191.1"/>
    <property type="molecule type" value="Genomic_DNA"/>
</dbReference>
<comment type="caution">
    <text evidence="1">The sequence shown here is derived from an EMBL/GenBank/DDBJ whole genome shotgun (WGS) entry which is preliminary data.</text>
</comment>
<dbReference type="Proteomes" id="UP001574169">
    <property type="component" value="Unassembled WGS sequence"/>
</dbReference>
<sequence>MDTCEEKKKLLLEMIAYATVDGQLSKKGYDFLFLIANELNYEKGGFIDLLSQELPVLPDNRKLSRIKQFYQLVVFFQNDGILYKQDPDLIVHIAISMGLDTDAIRYLLKKVKNAPNTVISDDVLWDIFNEESDY</sequence>
<keyword evidence="2" id="KW-1185">Reference proteome</keyword>
<organism evidence="1 2">
    <name type="scientific">Flavobacterium zubiriense</name>
    <dbReference type="NCBI Taxonomy" id="3138075"/>
    <lineage>
        <taxon>Bacteria</taxon>
        <taxon>Pseudomonadati</taxon>
        <taxon>Bacteroidota</taxon>
        <taxon>Flavobacteriia</taxon>
        <taxon>Flavobacteriales</taxon>
        <taxon>Flavobacteriaceae</taxon>
        <taxon>Flavobacterium</taxon>
    </lineage>
</organism>
<protein>
    <submittedName>
        <fullName evidence="1">Excinuclease ABC subunit B</fullName>
    </submittedName>
</protein>
<evidence type="ECO:0000313" key="2">
    <source>
        <dbReference type="Proteomes" id="UP001574169"/>
    </source>
</evidence>